<dbReference type="Proteomes" id="UP000001887">
    <property type="component" value="Chromosome"/>
</dbReference>
<evidence type="ECO:0000256" key="1">
    <source>
        <dbReference type="SAM" id="SignalP"/>
    </source>
</evidence>
<dbReference type="InterPro" id="IPR013222">
    <property type="entry name" value="Glyco_hyd_98_carb-bd"/>
</dbReference>
<feature type="chain" id="PRO_5003035287" evidence="1">
    <location>
        <begin position="33"/>
        <end position="620"/>
    </location>
</feature>
<organism evidence="3 4">
    <name type="scientific">Pirellula staleyi (strain ATCC 27377 / DSM 6068 / ICPB 4128)</name>
    <name type="common">Pirella staleyi</name>
    <dbReference type="NCBI Taxonomy" id="530564"/>
    <lineage>
        <taxon>Bacteria</taxon>
        <taxon>Pseudomonadati</taxon>
        <taxon>Planctomycetota</taxon>
        <taxon>Planctomycetia</taxon>
        <taxon>Pirellulales</taxon>
        <taxon>Pirellulaceae</taxon>
        <taxon>Pirellula</taxon>
    </lineage>
</organism>
<sequence precursor="true">MFFQRTGGWRFFTIGTLWCCSALAIVTNPSTAQTPQEMIDQQVPAARKIIEAYHGAEANTSKRTLHIIYWTPSDRDPQPQYRERLSRVLFDIRAFYLREMKRLGFGERTIRLATDYDGLLTIHVVKGKRPYANYHVESGRAIREECLPVLKEAGIDADKETIVIFCNMSNWDPVAGTMSQNSPYYAGGGLRSGTAWQVDSALLDSDLIAKKEPLIRDGQYGRISVGRYNSIFVGGVCHELGHALSLPHNLERPDERVAFGTALMGSGNRSYGEDQRGEGRGSFLTLCEGLRLASHPLFTGSEKGIDLPRNAKLDNIAVEVAEDAKSFTFSAKVTADPPPYAVIGYMDPSGGSDYDATTITAIPDSEGKFSFRCAAFQPGKTGELRVVVCQANGGRIGDQNLSIPYSIDGDGVVDLSAYQSQAKLVPITAAIAASDSQGIASAIQKLEASSTGSEADQKLLEVARVLATTISRERKVAPAAIEGDSSCWVSDTAWKSAQVGWGRPRANRLPSDSMAMVVGGQLFARGLYAHAPSKYTYELGGKWKRLSGVAGLADGNDGSVVFVIVGDGKELWRSKKVADASLPAFDVDIAGVQELLLQVEDAGNGNSSDWGVWADPQLTR</sequence>
<feature type="domain" description="Glycosyl hydrolase family 98 putative carbohydrate-binding module" evidence="2">
    <location>
        <begin position="483"/>
        <end position="620"/>
    </location>
</feature>
<dbReference type="EMBL" id="CP001848">
    <property type="protein sequence ID" value="ADB18138.1"/>
    <property type="molecule type" value="Genomic_DNA"/>
</dbReference>
<keyword evidence="3" id="KW-0378">Hydrolase</keyword>
<dbReference type="eggNOG" id="COG3250">
    <property type="taxonomic scope" value="Bacteria"/>
</dbReference>
<dbReference type="Pfam" id="PF08305">
    <property type="entry name" value="NPCBM"/>
    <property type="match status" value="1"/>
</dbReference>
<dbReference type="STRING" id="530564.Psta_3476"/>
<dbReference type="SMART" id="SM00776">
    <property type="entry name" value="NPCBM"/>
    <property type="match status" value="1"/>
</dbReference>
<dbReference type="AlphaFoldDB" id="D2QYH9"/>
<keyword evidence="1" id="KW-0732">Signal</keyword>
<evidence type="ECO:0000313" key="4">
    <source>
        <dbReference type="Proteomes" id="UP000001887"/>
    </source>
</evidence>
<evidence type="ECO:0000259" key="2">
    <source>
        <dbReference type="SMART" id="SM00776"/>
    </source>
</evidence>
<proteinExistence type="predicted"/>
<accession>D2QYH9</accession>
<dbReference type="CAZy" id="CBM51">
    <property type="family name" value="Carbohydrate-Binding Module Family 51"/>
</dbReference>
<feature type="signal peptide" evidence="1">
    <location>
        <begin position="1"/>
        <end position="32"/>
    </location>
</feature>
<dbReference type="SUPFAM" id="SSF49785">
    <property type="entry name" value="Galactose-binding domain-like"/>
    <property type="match status" value="1"/>
</dbReference>
<protein>
    <submittedName>
        <fullName evidence="3">Glycosyl hydrolase family 98 putative carbohydrate binding module</fullName>
    </submittedName>
</protein>
<dbReference type="InterPro" id="IPR008979">
    <property type="entry name" value="Galactose-bd-like_sf"/>
</dbReference>
<dbReference type="GO" id="GO:0016787">
    <property type="term" value="F:hydrolase activity"/>
    <property type="evidence" value="ECO:0007669"/>
    <property type="project" value="UniProtKB-KW"/>
</dbReference>
<name>D2QYH9_PIRSD</name>
<keyword evidence="4" id="KW-1185">Reference proteome</keyword>
<reference evidence="3 4" key="1">
    <citation type="journal article" date="2009" name="Stand. Genomic Sci.">
        <title>Complete genome sequence of Pirellula staleyi type strain (ATCC 27377).</title>
        <authorList>
            <person name="Clum A."/>
            <person name="Tindall B.J."/>
            <person name="Sikorski J."/>
            <person name="Ivanova N."/>
            <person name="Mavrommatis K."/>
            <person name="Lucas S."/>
            <person name="Glavina del Rio T."/>
            <person name="Nolan M."/>
            <person name="Chen F."/>
            <person name="Tice H."/>
            <person name="Pitluck S."/>
            <person name="Cheng J.F."/>
            <person name="Chertkov O."/>
            <person name="Brettin T."/>
            <person name="Han C."/>
            <person name="Detter J.C."/>
            <person name="Kuske C."/>
            <person name="Bruce D."/>
            <person name="Goodwin L."/>
            <person name="Ovchinikova G."/>
            <person name="Pati A."/>
            <person name="Mikhailova N."/>
            <person name="Chen A."/>
            <person name="Palaniappan K."/>
            <person name="Land M."/>
            <person name="Hauser L."/>
            <person name="Chang Y.J."/>
            <person name="Jeffries C.D."/>
            <person name="Chain P."/>
            <person name="Rohde M."/>
            <person name="Goker M."/>
            <person name="Bristow J."/>
            <person name="Eisen J.A."/>
            <person name="Markowitz V."/>
            <person name="Hugenholtz P."/>
            <person name="Kyrpides N.C."/>
            <person name="Klenk H.P."/>
            <person name="Lapidus A."/>
        </authorList>
    </citation>
    <scope>NUCLEOTIDE SEQUENCE [LARGE SCALE GENOMIC DNA]</scope>
    <source>
        <strain evidence="4">ATCC 27377 / DSM 6068 / ICPB 4128</strain>
    </source>
</reference>
<dbReference type="KEGG" id="psl:Psta_3476"/>
<evidence type="ECO:0000313" key="3">
    <source>
        <dbReference type="EMBL" id="ADB18138.1"/>
    </source>
</evidence>
<dbReference type="InterPro" id="IPR038637">
    <property type="entry name" value="NPCBM_sf"/>
</dbReference>
<gene>
    <name evidence="3" type="ordered locus">Psta_3476</name>
</gene>
<dbReference type="Gene3D" id="2.60.120.1060">
    <property type="entry name" value="NPCBM/NEW2 domain"/>
    <property type="match status" value="1"/>
</dbReference>
<dbReference type="HOGENOM" id="CLU_428871_0_0_0"/>